<feature type="signal peptide" evidence="1">
    <location>
        <begin position="1"/>
        <end position="22"/>
    </location>
</feature>
<gene>
    <name evidence="2" type="ORF">HDE68_001224</name>
</gene>
<evidence type="ECO:0000313" key="3">
    <source>
        <dbReference type="Proteomes" id="UP000537204"/>
    </source>
</evidence>
<organism evidence="2 3">
    <name type="scientific">Pedobacter cryoconitis</name>
    <dbReference type="NCBI Taxonomy" id="188932"/>
    <lineage>
        <taxon>Bacteria</taxon>
        <taxon>Pseudomonadati</taxon>
        <taxon>Bacteroidota</taxon>
        <taxon>Sphingobacteriia</taxon>
        <taxon>Sphingobacteriales</taxon>
        <taxon>Sphingobacteriaceae</taxon>
        <taxon>Pedobacter</taxon>
    </lineage>
</organism>
<proteinExistence type="predicted"/>
<dbReference type="RefSeq" id="WP_183879850.1">
    <property type="nucleotide sequence ID" value="NZ_JACHCE010000001.1"/>
</dbReference>
<dbReference type="AlphaFoldDB" id="A0A7W8ZJR8"/>
<dbReference type="EMBL" id="JACHCE010000001">
    <property type="protein sequence ID" value="MBB5635339.1"/>
    <property type="molecule type" value="Genomic_DNA"/>
</dbReference>
<evidence type="ECO:0000256" key="1">
    <source>
        <dbReference type="SAM" id="SignalP"/>
    </source>
</evidence>
<name>A0A7W8ZJR8_9SPHI</name>
<protein>
    <submittedName>
        <fullName evidence="2">Uncharacterized protein</fullName>
    </submittedName>
</protein>
<feature type="chain" id="PRO_5031512339" evidence="1">
    <location>
        <begin position="23"/>
        <end position="64"/>
    </location>
</feature>
<dbReference type="Proteomes" id="UP000537204">
    <property type="component" value="Unassembled WGS sequence"/>
</dbReference>
<keyword evidence="1" id="KW-0732">Signal</keyword>
<evidence type="ECO:0000313" key="2">
    <source>
        <dbReference type="EMBL" id="MBB5635339.1"/>
    </source>
</evidence>
<reference evidence="2 3" key="1">
    <citation type="submission" date="2020-08" db="EMBL/GenBank/DDBJ databases">
        <title>Genomic Encyclopedia of Type Strains, Phase IV (KMG-V): Genome sequencing to study the core and pangenomes of soil and plant-associated prokaryotes.</title>
        <authorList>
            <person name="Whitman W."/>
        </authorList>
    </citation>
    <scope>NUCLEOTIDE SEQUENCE [LARGE SCALE GENOMIC DNA]</scope>
    <source>
        <strain evidence="2 3">S3M1</strain>
    </source>
</reference>
<comment type="caution">
    <text evidence="2">The sequence shown here is derived from an EMBL/GenBank/DDBJ whole genome shotgun (WGS) entry which is preliminary data.</text>
</comment>
<accession>A0A7W8ZJR8</accession>
<sequence length="64" mass="7085">MKKIIKNRSVKLVFSLVFLTLAYTSCKKDKTETPINSVVAGTSISSAKESFEKNSKIIEPNYTG</sequence>